<dbReference type="Gene3D" id="1.50.40.10">
    <property type="entry name" value="Mitochondrial carrier domain"/>
    <property type="match status" value="1"/>
</dbReference>
<feature type="region of interest" description="Disordered" evidence="10">
    <location>
        <begin position="298"/>
        <end position="320"/>
    </location>
</feature>
<dbReference type="Proteomes" id="UP000054845">
    <property type="component" value="Unassembled WGS sequence"/>
</dbReference>
<dbReference type="EMBL" id="CCYA01000206">
    <property type="protein sequence ID" value="CEH13247.1"/>
    <property type="molecule type" value="Genomic_DNA"/>
</dbReference>
<name>A0A0P1BB42_9BASI</name>
<dbReference type="InterPro" id="IPR018108">
    <property type="entry name" value="MCP_transmembrane"/>
</dbReference>
<feature type="repeat" description="Solcar" evidence="8">
    <location>
        <begin position="330"/>
        <end position="412"/>
    </location>
</feature>
<evidence type="ECO:0000256" key="4">
    <source>
        <dbReference type="ARBA" id="ARBA00022692"/>
    </source>
</evidence>
<evidence type="ECO:0000256" key="10">
    <source>
        <dbReference type="SAM" id="MobiDB-lite"/>
    </source>
</evidence>
<evidence type="ECO:0000256" key="7">
    <source>
        <dbReference type="ARBA" id="ARBA00023136"/>
    </source>
</evidence>
<dbReference type="InterPro" id="IPR023395">
    <property type="entry name" value="MCP_dom_sf"/>
</dbReference>
<evidence type="ECO:0000256" key="5">
    <source>
        <dbReference type="ARBA" id="ARBA00022737"/>
    </source>
</evidence>
<dbReference type="InterPro" id="IPR044712">
    <property type="entry name" value="SLC25A32-like"/>
</dbReference>
<reference evidence="11 12" key="1">
    <citation type="submission" date="2014-09" db="EMBL/GenBank/DDBJ databases">
        <authorList>
            <person name="Magalhaes I.L.F."/>
            <person name="Oliveira U."/>
            <person name="Santos F.R."/>
            <person name="Vidigal T.H.D.A."/>
            <person name="Brescovit A.D."/>
            <person name="Santos A.J."/>
        </authorList>
    </citation>
    <scope>NUCLEOTIDE SEQUENCE [LARGE SCALE GENOMIC DNA]</scope>
</reference>
<keyword evidence="4 8" id="KW-0812">Transmembrane</keyword>
<evidence type="ECO:0000256" key="3">
    <source>
        <dbReference type="ARBA" id="ARBA00022448"/>
    </source>
</evidence>
<feature type="compositionally biased region" description="Low complexity" evidence="10">
    <location>
        <begin position="303"/>
        <end position="316"/>
    </location>
</feature>
<evidence type="ECO:0000256" key="1">
    <source>
        <dbReference type="ARBA" id="ARBA00004141"/>
    </source>
</evidence>
<dbReference type="STRING" id="401625.A0A0P1BB42"/>
<dbReference type="PROSITE" id="PS50920">
    <property type="entry name" value="SOLCAR"/>
    <property type="match status" value="3"/>
</dbReference>
<protein>
    <submittedName>
        <fullName evidence="11">Mitochondrial FAD carrier protein</fullName>
    </submittedName>
</protein>
<keyword evidence="7 8" id="KW-0472">Membrane</keyword>
<dbReference type="PANTHER" id="PTHR45683">
    <property type="entry name" value="MITOCHONDRIAL NICOTINAMIDE ADENINE DINUCLEOTIDE TRANSPORTER 1-RELATED-RELATED"/>
    <property type="match status" value="1"/>
</dbReference>
<dbReference type="Pfam" id="PF00153">
    <property type="entry name" value="Mito_carr"/>
    <property type="match status" value="4"/>
</dbReference>
<keyword evidence="5" id="KW-0677">Repeat</keyword>
<keyword evidence="3 9" id="KW-0813">Transport</keyword>
<dbReference type="GO" id="GO:0055085">
    <property type="term" value="P:transmembrane transport"/>
    <property type="evidence" value="ECO:0007669"/>
    <property type="project" value="InterPro"/>
</dbReference>
<evidence type="ECO:0000256" key="9">
    <source>
        <dbReference type="RuleBase" id="RU000488"/>
    </source>
</evidence>
<dbReference type="AlphaFoldDB" id="A0A0P1BB42"/>
<dbReference type="SUPFAM" id="SSF103506">
    <property type="entry name" value="Mitochondrial carrier"/>
    <property type="match status" value="1"/>
</dbReference>
<sequence>MSTSTSGSSSYSSPAPPTFLPTAALDHALSGITAGAVATVCMQPLDLIKTQFQVRTTPLGRWASDLGRARIEAAERHGAAGAASSRPSGSDRSIPVQKSRYLRRARIPWQRVLGVHMAKDMSRAWSEIVKRDGWQGLYRGLGPNVAGNSASWGLYFLWYTMIKDYMARQDSSDGGKKLSPGQHLLAASESGAITALMTNPIWVVKTRMFTTSPNAAATSTSLSAISAANPTSTPSPSISAAHNATLYRGLMHGLREIWRYEGVKGLYKGAGLALFGVSNGAIQFVAYEEGRRWRSDKARRRAAAASGTRSSSPTASGQRENDLVKLSNTEYVVISGLSKFLAIVITYPYQVIRSRIQNQATSHIYTSIPTCIRLTYTQEGLGAFYRGMAPNAVRIIPGTCVTFVVYENMSWALKGAASRRAGFDVTDAKEVHREV</sequence>
<proteinExistence type="inferred from homology"/>
<dbReference type="GO" id="GO:0006862">
    <property type="term" value="P:nucleotide transport"/>
    <property type="evidence" value="ECO:0007669"/>
    <property type="project" value="InterPro"/>
</dbReference>
<dbReference type="OrthoDB" id="428293at2759"/>
<accession>A0A0P1BB42</accession>
<feature type="compositionally biased region" description="Low complexity" evidence="10">
    <location>
        <begin position="79"/>
        <end position="93"/>
    </location>
</feature>
<evidence type="ECO:0000313" key="12">
    <source>
        <dbReference type="Proteomes" id="UP000054845"/>
    </source>
</evidence>
<comment type="similarity">
    <text evidence="2 9">Belongs to the mitochondrial carrier (TC 2.A.29) family.</text>
</comment>
<keyword evidence="12" id="KW-1185">Reference proteome</keyword>
<dbReference type="GO" id="GO:0016020">
    <property type="term" value="C:membrane"/>
    <property type="evidence" value="ECO:0007669"/>
    <property type="project" value="UniProtKB-SubCell"/>
</dbReference>
<evidence type="ECO:0000256" key="8">
    <source>
        <dbReference type="PROSITE-ProRule" id="PRU00282"/>
    </source>
</evidence>
<evidence type="ECO:0000256" key="2">
    <source>
        <dbReference type="ARBA" id="ARBA00006375"/>
    </source>
</evidence>
<comment type="subcellular location">
    <subcellularLocation>
        <location evidence="1">Membrane</location>
        <topology evidence="1">Multi-pass membrane protein</topology>
    </subcellularLocation>
</comment>
<feature type="region of interest" description="Disordered" evidence="10">
    <location>
        <begin position="77"/>
        <end position="96"/>
    </location>
</feature>
<organism evidence="11 12">
    <name type="scientific">Ceraceosorus bombacis</name>
    <dbReference type="NCBI Taxonomy" id="401625"/>
    <lineage>
        <taxon>Eukaryota</taxon>
        <taxon>Fungi</taxon>
        <taxon>Dikarya</taxon>
        <taxon>Basidiomycota</taxon>
        <taxon>Ustilaginomycotina</taxon>
        <taxon>Exobasidiomycetes</taxon>
        <taxon>Ceraceosorales</taxon>
        <taxon>Ceraceosoraceae</taxon>
        <taxon>Ceraceosorus</taxon>
    </lineage>
</organism>
<feature type="repeat" description="Solcar" evidence="8">
    <location>
        <begin position="178"/>
        <end position="293"/>
    </location>
</feature>
<evidence type="ECO:0000256" key="6">
    <source>
        <dbReference type="ARBA" id="ARBA00022989"/>
    </source>
</evidence>
<evidence type="ECO:0000313" key="11">
    <source>
        <dbReference type="EMBL" id="CEH13247.1"/>
    </source>
</evidence>
<feature type="repeat" description="Solcar" evidence="8">
    <location>
        <begin position="22"/>
        <end position="165"/>
    </location>
</feature>
<keyword evidence="6" id="KW-1133">Transmembrane helix</keyword>